<evidence type="ECO:0000256" key="12">
    <source>
        <dbReference type="ARBA" id="ARBA00037975"/>
    </source>
</evidence>
<comment type="subcellular location">
    <subcellularLocation>
        <location evidence="2">Cell membrane</location>
        <topology evidence="2">Multi-pass membrane protein</topology>
    </subcellularLocation>
</comment>
<keyword evidence="5" id="KW-0349">Heme</keyword>
<gene>
    <name evidence="15" type="ORF">PHAMO_210243</name>
</gene>
<evidence type="ECO:0000313" key="16">
    <source>
        <dbReference type="Proteomes" id="UP000004169"/>
    </source>
</evidence>
<accession>H8FQU4</accession>
<evidence type="ECO:0000256" key="8">
    <source>
        <dbReference type="ARBA" id="ARBA00022982"/>
    </source>
</evidence>
<organism evidence="15 16">
    <name type="scientific">Magnetospirillum molischianum DSM 120</name>
    <dbReference type="NCBI Taxonomy" id="1150626"/>
    <lineage>
        <taxon>Bacteria</taxon>
        <taxon>Pseudomonadati</taxon>
        <taxon>Pseudomonadota</taxon>
        <taxon>Alphaproteobacteria</taxon>
        <taxon>Rhodospirillales</taxon>
        <taxon>Rhodospirillaceae</taxon>
        <taxon>Magnetospirillum</taxon>
    </lineage>
</organism>
<dbReference type="eggNOG" id="COG3038">
    <property type="taxonomic scope" value="Bacteria"/>
</dbReference>
<dbReference type="GO" id="GO:0009055">
    <property type="term" value="F:electron transfer activity"/>
    <property type="evidence" value="ECO:0007669"/>
    <property type="project" value="InterPro"/>
</dbReference>
<keyword evidence="8" id="KW-0249">Electron transport</keyword>
<feature type="domain" description="Cytochrome b561 bacterial/Ni-hydrogenase" evidence="14">
    <location>
        <begin position="21"/>
        <end position="191"/>
    </location>
</feature>
<proteinExistence type="inferred from homology"/>
<dbReference type="Pfam" id="PF01292">
    <property type="entry name" value="Ni_hydr_CYTB"/>
    <property type="match status" value="1"/>
</dbReference>
<keyword evidence="7" id="KW-0479">Metal-binding</keyword>
<evidence type="ECO:0000256" key="6">
    <source>
        <dbReference type="ARBA" id="ARBA00022692"/>
    </source>
</evidence>
<dbReference type="GO" id="GO:0020037">
    <property type="term" value="F:heme binding"/>
    <property type="evidence" value="ECO:0007669"/>
    <property type="project" value="TreeGrafter"/>
</dbReference>
<dbReference type="GO" id="GO:0005886">
    <property type="term" value="C:plasma membrane"/>
    <property type="evidence" value="ECO:0007669"/>
    <property type="project" value="UniProtKB-SubCell"/>
</dbReference>
<dbReference type="InterPro" id="IPR052168">
    <property type="entry name" value="Cytochrome_b561_oxidase"/>
</dbReference>
<evidence type="ECO:0000256" key="4">
    <source>
        <dbReference type="ARBA" id="ARBA00022475"/>
    </source>
</evidence>
<feature type="transmembrane region" description="Helical" evidence="13">
    <location>
        <begin position="157"/>
        <end position="178"/>
    </location>
</feature>
<dbReference type="GO" id="GO:0022904">
    <property type="term" value="P:respiratory electron transport chain"/>
    <property type="evidence" value="ECO:0007669"/>
    <property type="project" value="InterPro"/>
</dbReference>
<evidence type="ECO:0000256" key="13">
    <source>
        <dbReference type="SAM" id="Phobius"/>
    </source>
</evidence>
<dbReference type="Proteomes" id="UP000004169">
    <property type="component" value="Unassembled WGS sequence"/>
</dbReference>
<dbReference type="Gene3D" id="1.20.950.20">
    <property type="entry name" value="Transmembrane di-heme cytochromes, Chain C"/>
    <property type="match status" value="1"/>
</dbReference>
<keyword evidence="6 13" id="KW-0812">Transmembrane</keyword>
<feature type="transmembrane region" description="Helical" evidence="13">
    <location>
        <begin position="22"/>
        <end position="41"/>
    </location>
</feature>
<keyword evidence="16" id="KW-1185">Reference proteome</keyword>
<dbReference type="InterPro" id="IPR016174">
    <property type="entry name" value="Di-haem_cyt_TM"/>
</dbReference>
<evidence type="ECO:0000256" key="9">
    <source>
        <dbReference type="ARBA" id="ARBA00022989"/>
    </source>
</evidence>
<dbReference type="PANTHER" id="PTHR30529">
    <property type="entry name" value="CYTOCHROME B561"/>
    <property type="match status" value="1"/>
</dbReference>
<evidence type="ECO:0000256" key="5">
    <source>
        <dbReference type="ARBA" id="ARBA00022617"/>
    </source>
</evidence>
<evidence type="ECO:0000259" key="14">
    <source>
        <dbReference type="Pfam" id="PF01292"/>
    </source>
</evidence>
<comment type="similarity">
    <text evidence="12">Belongs to the cytochrome b561 family.</text>
</comment>
<dbReference type="EMBL" id="CAHP01000014">
    <property type="protein sequence ID" value="CCG40732.1"/>
    <property type="molecule type" value="Genomic_DNA"/>
</dbReference>
<sequence length="193" mass="21064">MCLGFVVTGELRIMSRQSVDRFDTVTMAFHWGMALVIVALWGAGHVIEGMIDGPPRSELIGLHKVMGVVILALVVSRLAWRFTHRPPRSLPSTPAFERLMSSLAHAALYVLMLALPLGGILMSQSGGHPVTALGFELPLLVGKDAALHELFEFGHQSLGWVLALVLLAHVGAALRHHFVQKDATLRRMLPGRD</sequence>
<reference evidence="15 16" key="1">
    <citation type="journal article" date="2012" name="J. Bacteriol.">
        <title>Draft Genome Sequence of the Purple Photosynthetic Bacterium Phaeospirillum molischianum DSM120, a Particularly Versatile Bacterium.</title>
        <authorList>
            <person name="Duquesne K."/>
            <person name="Prima V."/>
            <person name="Ji B."/>
            <person name="Rouy Z."/>
            <person name="Medigue C."/>
            <person name="Talla E."/>
            <person name="Sturgis J.N."/>
        </authorList>
    </citation>
    <scope>NUCLEOTIDE SEQUENCE [LARGE SCALE GENOMIC DNA]</scope>
    <source>
        <strain evidence="16">DSM120</strain>
    </source>
</reference>
<name>H8FQU4_MAGML</name>
<evidence type="ECO:0000256" key="7">
    <source>
        <dbReference type="ARBA" id="ARBA00022723"/>
    </source>
</evidence>
<protein>
    <submittedName>
        <fullName evidence="15">Cytochrome B561</fullName>
    </submittedName>
</protein>
<dbReference type="SUPFAM" id="SSF81342">
    <property type="entry name" value="Transmembrane di-heme cytochromes"/>
    <property type="match status" value="1"/>
</dbReference>
<feature type="transmembrane region" description="Helical" evidence="13">
    <location>
        <begin position="101"/>
        <end position="122"/>
    </location>
</feature>
<evidence type="ECO:0000313" key="15">
    <source>
        <dbReference type="EMBL" id="CCG40732.1"/>
    </source>
</evidence>
<dbReference type="InterPro" id="IPR011577">
    <property type="entry name" value="Cyt_b561_bac/Ni-Hgenase"/>
</dbReference>
<comment type="caution">
    <text evidence="15">The sequence shown here is derived from an EMBL/GenBank/DDBJ whole genome shotgun (WGS) entry which is preliminary data.</text>
</comment>
<evidence type="ECO:0000256" key="1">
    <source>
        <dbReference type="ARBA" id="ARBA00001970"/>
    </source>
</evidence>
<evidence type="ECO:0000256" key="2">
    <source>
        <dbReference type="ARBA" id="ARBA00004651"/>
    </source>
</evidence>
<keyword evidence="3" id="KW-0813">Transport</keyword>
<keyword evidence="9 13" id="KW-1133">Transmembrane helix</keyword>
<dbReference type="STRING" id="1150626.PHAMO_210243"/>
<keyword evidence="10" id="KW-0408">Iron</keyword>
<evidence type="ECO:0000256" key="11">
    <source>
        <dbReference type="ARBA" id="ARBA00023136"/>
    </source>
</evidence>
<feature type="transmembrane region" description="Helical" evidence="13">
    <location>
        <begin position="61"/>
        <end position="80"/>
    </location>
</feature>
<evidence type="ECO:0000256" key="3">
    <source>
        <dbReference type="ARBA" id="ARBA00022448"/>
    </source>
</evidence>
<dbReference type="AlphaFoldDB" id="H8FQU4"/>
<keyword evidence="11 13" id="KW-0472">Membrane</keyword>
<evidence type="ECO:0000256" key="10">
    <source>
        <dbReference type="ARBA" id="ARBA00023004"/>
    </source>
</evidence>
<keyword evidence="4" id="KW-1003">Cell membrane</keyword>
<dbReference type="PANTHER" id="PTHR30529:SF7">
    <property type="entry name" value="CYTOCHROME B561 BACTERIAL_NI-HYDROGENASE DOMAIN-CONTAINING PROTEIN"/>
    <property type="match status" value="1"/>
</dbReference>
<comment type="cofactor">
    <cofactor evidence="1">
        <name>heme b</name>
        <dbReference type="ChEBI" id="CHEBI:60344"/>
    </cofactor>
</comment>
<dbReference type="GO" id="GO:0046872">
    <property type="term" value="F:metal ion binding"/>
    <property type="evidence" value="ECO:0007669"/>
    <property type="project" value="UniProtKB-KW"/>
</dbReference>